<dbReference type="Proteomes" id="UP000821845">
    <property type="component" value="Chromosome 9"/>
</dbReference>
<proteinExistence type="predicted"/>
<dbReference type="EMBL" id="CM023489">
    <property type="protein sequence ID" value="KAH6922866.1"/>
    <property type="molecule type" value="Genomic_DNA"/>
</dbReference>
<keyword evidence="2" id="KW-1185">Reference proteome</keyword>
<evidence type="ECO:0000313" key="2">
    <source>
        <dbReference type="Proteomes" id="UP000821845"/>
    </source>
</evidence>
<evidence type="ECO:0000313" key="1">
    <source>
        <dbReference type="EMBL" id="KAH6922866.1"/>
    </source>
</evidence>
<organism evidence="1 2">
    <name type="scientific">Hyalomma asiaticum</name>
    <name type="common">Tick</name>
    <dbReference type="NCBI Taxonomy" id="266040"/>
    <lineage>
        <taxon>Eukaryota</taxon>
        <taxon>Metazoa</taxon>
        <taxon>Ecdysozoa</taxon>
        <taxon>Arthropoda</taxon>
        <taxon>Chelicerata</taxon>
        <taxon>Arachnida</taxon>
        <taxon>Acari</taxon>
        <taxon>Parasitiformes</taxon>
        <taxon>Ixodida</taxon>
        <taxon>Ixodoidea</taxon>
        <taxon>Ixodidae</taxon>
        <taxon>Hyalomminae</taxon>
        <taxon>Hyalomma</taxon>
    </lineage>
</organism>
<protein>
    <submittedName>
        <fullName evidence="1">Uncharacterized protein</fullName>
    </submittedName>
</protein>
<reference evidence="1" key="1">
    <citation type="submission" date="2020-05" db="EMBL/GenBank/DDBJ databases">
        <title>Large-scale comparative analyses of tick genomes elucidate their genetic diversity and vector capacities.</title>
        <authorList>
            <person name="Jia N."/>
            <person name="Wang J."/>
            <person name="Shi W."/>
            <person name="Du L."/>
            <person name="Sun Y."/>
            <person name="Zhan W."/>
            <person name="Jiang J."/>
            <person name="Wang Q."/>
            <person name="Zhang B."/>
            <person name="Ji P."/>
            <person name="Sakyi L.B."/>
            <person name="Cui X."/>
            <person name="Yuan T."/>
            <person name="Jiang B."/>
            <person name="Yang W."/>
            <person name="Lam T.T.-Y."/>
            <person name="Chang Q."/>
            <person name="Ding S."/>
            <person name="Wang X."/>
            <person name="Zhu J."/>
            <person name="Ruan X."/>
            <person name="Zhao L."/>
            <person name="Wei J."/>
            <person name="Que T."/>
            <person name="Du C."/>
            <person name="Cheng J."/>
            <person name="Dai P."/>
            <person name="Han X."/>
            <person name="Huang E."/>
            <person name="Gao Y."/>
            <person name="Liu J."/>
            <person name="Shao H."/>
            <person name="Ye R."/>
            <person name="Li L."/>
            <person name="Wei W."/>
            <person name="Wang X."/>
            <person name="Wang C."/>
            <person name="Yang T."/>
            <person name="Huo Q."/>
            <person name="Li W."/>
            <person name="Guo W."/>
            <person name="Chen H."/>
            <person name="Zhou L."/>
            <person name="Ni X."/>
            <person name="Tian J."/>
            <person name="Zhou Y."/>
            <person name="Sheng Y."/>
            <person name="Liu T."/>
            <person name="Pan Y."/>
            <person name="Xia L."/>
            <person name="Li J."/>
            <person name="Zhao F."/>
            <person name="Cao W."/>
        </authorList>
    </citation>
    <scope>NUCLEOTIDE SEQUENCE</scope>
    <source>
        <tissue evidence="1">Larvae</tissue>
    </source>
</reference>
<accession>A0ACB7RMG2</accession>
<name>A0ACB7RMG2_HYAAI</name>
<sequence>MAAASTDEEAELLLSLNSVATVVYLARFSEQERVLELKVGRIIDLDLLHLEEPLVLLLLDVLAEGPKSGKLALEEVIGSLYFGACSTTVA</sequence>
<comment type="caution">
    <text evidence="1">The sequence shown here is derived from an EMBL/GenBank/DDBJ whole genome shotgun (WGS) entry which is preliminary data.</text>
</comment>
<gene>
    <name evidence="1" type="ORF">HPB50_019925</name>
</gene>